<dbReference type="EMBL" id="JACCBH010000001">
    <property type="protein sequence ID" value="NYD53267.1"/>
    <property type="molecule type" value="Genomic_DNA"/>
</dbReference>
<accession>A0A7Y9ESQ2</accession>
<comment type="caution">
    <text evidence="1">The sequence shown here is derived from an EMBL/GenBank/DDBJ whole genome shotgun (WGS) entry which is preliminary data.</text>
</comment>
<dbReference type="RefSeq" id="WP_179430658.1">
    <property type="nucleotide sequence ID" value="NZ_BAABLC010000003.1"/>
</dbReference>
<name>A0A7Y9ESQ2_9MICO</name>
<protein>
    <submittedName>
        <fullName evidence="1">Uncharacterized protein</fullName>
    </submittedName>
</protein>
<evidence type="ECO:0000313" key="2">
    <source>
        <dbReference type="Proteomes" id="UP000552045"/>
    </source>
</evidence>
<keyword evidence="2" id="KW-1185">Reference proteome</keyword>
<reference evidence="1 2" key="1">
    <citation type="submission" date="2020-07" db="EMBL/GenBank/DDBJ databases">
        <title>Sequencing the genomes of 1000 actinobacteria strains.</title>
        <authorList>
            <person name="Klenk H.-P."/>
        </authorList>
    </citation>
    <scope>NUCLEOTIDE SEQUENCE [LARGE SCALE GENOMIC DNA]</scope>
    <source>
        <strain evidence="1 2">DSM 22185</strain>
    </source>
</reference>
<sequence length="267" mass="29900">MREPSSEPLPDFTTGEGLRVLLEQLTAEHLWRTHPAARALMQYAQEKYLPLARSWHRDPADAAYEAFMAMRTPAIRRAADPWAAITRAVELGIAAEVHAERLLTSTDKARRPDQRPDEYPMRAGHYETFFYHVLAAATPPASPTVAVERVVRSASVFLVTTGWYPRTIETAVEYICHRLTTLASTQSGIDVLRKDDAMRQRLGFSARDWNGLLRLLLGPRSKKEVTGADPARLGIFARLLLGDRTEDLLADHQLAAISRKFTRGTAA</sequence>
<organism evidence="1 2">
    <name type="scientific">Microbacterium pseudoresistens</name>
    <dbReference type="NCBI Taxonomy" id="640634"/>
    <lineage>
        <taxon>Bacteria</taxon>
        <taxon>Bacillati</taxon>
        <taxon>Actinomycetota</taxon>
        <taxon>Actinomycetes</taxon>
        <taxon>Micrococcales</taxon>
        <taxon>Microbacteriaceae</taxon>
        <taxon>Microbacterium</taxon>
    </lineage>
</organism>
<dbReference type="AlphaFoldDB" id="A0A7Y9ESQ2"/>
<evidence type="ECO:0000313" key="1">
    <source>
        <dbReference type="EMBL" id="NYD53267.1"/>
    </source>
</evidence>
<dbReference type="Proteomes" id="UP000552045">
    <property type="component" value="Unassembled WGS sequence"/>
</dbReference>
<gene>
    <name evidence="1" type="ORF">BKA02_000322</name>
</gene>
<proteinExistence type="predicted"/>